<dbReference type="EMBL" id="CAFAHD010000106">
    <property type="protein sequence ID" value="CAB4837828.1"/>
    <property type="molecule type" value="Genomic_DNA"/>
</dbReference>
<evidence type="ECO:0000313" key="4">
    <source>
        <dbReference type="EMBL" id="CAB4837828.1"/>
    </source>
</evidence>
<evidence type="ECO:0000313" key="5">
    <source>
        <dbReference type="EMBL" id="CAB4890017.1"/>
    </source>
</evidence>
<sequence length="82" mass="9159">MKNTKNYLIAILAGLLVLTLSTHSAQSAPKQYDPVILAEYSACLGTLDYEQFRFAGREAREACQWWYPPKYAKPPLSPIAAP</sequence>
<evidence type="ECO:0000313" key="3">
    <source>
        <dbReference type="EMBL" id="CAB4816285.1"/>
    </source>
</evidence>
<dbReference type="AlphaFoldDB" id="A0A6J6Q7V0"/>
<accession>A0A6J6Q7V0</accession>
<dbReference type="EMBL" id="CAFBPT010000001">
    <property type="protein sequence ID" value="CAB5018567.1"/>
    <property type="molecule type" value="Genomic_DNA"/>
</dbReference>
<evidence type="ECO:0000313" key="2">
    <source>
        <dbReference type="EMBL" id="CAB4704878.1"/>
    </source>
</evidence>
<evidence type="ECO:0000313" key="1">
    <source>
        <dbReference type="EMBL" id="CAB4668313.1"/>
    </source>
</evidence>
<organism evidence="2">
    <name type="scientific">freshwater metagenome</name>
    <dbReference type="NCBI Taxonomy" id="449393"/>
    <lineage>
        <taxon>unclassified sequences</taxon>
        <taxon>metagenomes</taxon>
        <taxon>ecological metagenomes</taxon>
    </lineage>
</organism>
<proteinExistence type="predicted"/>
<dbReference type="EMBL" id="CAFBMA010000002">
    <property type="protein sequence ID" value="CAB4890017.1"/>
    <property type="molecule type" value="Genomic_DNA"/>
</dbReference>
<gene>
    <name evidence="1" type="ORF">UFOPK2343_00205</name>
    <name evidence="2" type="ORF">UFOPK2652_00417</name>
    <name evidence="3" type="ORF">UFOPK3128_00449</name>
    <name evidence="4" type="ORF">UFOPK3227_00854</name>
    <name evidence="5" type="ORF">UFOPK3511_00302</name>
    <name evidence="6" type="ORF">UFOPK3880_00252</name>
    <name evidence="7" type="ORF">UFOPK4146_00103</name>
</gene>
<dbReference type="EMBL" id="CAFBNU010000002">
    <property type="protein sequence ID" value="CAB4960465.1"/>
    <property type="molecule type" value="Genomic_DNA"/>
</dbReference>
<evidence type="ECO:0000313" key="6">
    <source>
        <dbReference type="EMBL" id="CAB4960465.1"/>
    </source>
</evidence>
<evidence type="ECO:0000313" key="7">
    <source>
        <dbReference type="EMBL" id="CAB5018567.1"/>
    </source>
</evidence>
<name>A0A6J6Q7V0_9ZZZZ</name>
<protein>
    <submittedName>
        <fullName evidence="2">Unannotated protein</fullName>
    </submittedName>
</protein>
<reference evidence="2" key="1">
    <citation type="submission" date="2020-05" db="EMBL/GenBank/DDBJ databases">
        <authorList>
            <person name="Chiriac C."/>
            <person name="Salcher M."/>
            <person name="Ghai R."/>
            <person name="Kavagutti S V."/>
        </authorList>
    </citation>
    <scope>NUCLEOTIDE SEQUENCE</scope>
</reference>
<dbReference type="EMBL" id="CAFAAZ010000003">
    <property type="protein sequence ID" value="CAB4816285.1"/>
    <property type="molecule type" value="Genomic_DNA"/>
</dbReference>
<dbReference type="EMBL" id="CAEZYD010000003">
    <property type="protein sequence ID" value="CAB4704878.1"/>
    <property type="molecule type" value="Genomic_DNA"/>
</dbReference>
<dbReference type="EMBL" id="CAEZXD010000003">
    <property type="protein sequence ID" value="CAB4668313.1"/>
    <property type="molecule type" value="Genomic_DNA"/>
</dbReference>